<dbReference type="Pfam" id="PF02604">
    <property type="entry name" value="PhdYeFM_antitox"/>
    <property type="match status" value="1"/>
</dbReference>
<protein>
    <recommendedName>
        <fullName evidence="2">Antitoxin</fullName>
    </recommendedName>
</protein>
<dbReference type="InterPro" id="IPR036165">
    <property type="entry name" value="YefM-like_sf"/>
</dbReference>
<evidence type="ECO:0000313" key="3">
    <source>
        <dbReference type="EMBL" id="MFB5760370.1"/>
    </source>
</evidence>
<dbReference type="InterPro" id="IPR006442">
    <property type="entry name" value="Antitoxin_Phd/YefM"/>
</dbReference>
<gene>
    <name evidence="3" type="ORF">ACE5LO_08180</name>
</gene>
<comment type="similarity">
    <text evidence="1 2">Belongs to the phD/YefM antitoxin family.</text>
</comment>
<dbReference type="RefSeq" id="WP_375519543.1">
    <property type="nucleotide sequence ID" value="NZ_JBHIRY010000006.1"/>
</dbReference>
<evidence type="ECO:0000313" key="4">
    <source>
        <dbReference type="Proteomes" id="UP001580430"/>
    </source>
</evidence>
<proteinExistence type="inferred from homology"/>
<name>A0ABV5BZ10_9BACL</name>
<dbReference type="EMBL" id="JBHIRY010000006">
    <property type="protein sequence ID" value="MFB5760370.1"/>
    <property type="molecule type" value="Genomic_DNA"/>
</dbReference>
<comment type="caution">
    <text evidence="3">The sequence shown here is derived from an EMBL/GenBank/DDBJ whole genome shotgun (WGS) entry which is preliminary data.</text>
</comment>
<sequence>MPTIRPSSDLRNKYNEISEFCHQYEEPVYITKNGQGDLAVMSIESYEKLVGKFELYKLLDEGTNAIKENKVRPFRDAVDDIQKDVIK</sequence>
<comment type="function">
    <text evidence="2">Antitoxin component of a type II toxin-antitoxin (TA) system.</text>
</comment>
<reference evidence="3 4" key="1">
    <citation type="submission" date="2024-09" db="EMBL/GenBank/DDBJ databases">
        <title>Paenibacillus zeirhizospherea sp. nov., isolated from surface of the maize (Zea mays) roots in a horticulture field, Hungary.</title>
        <authorList>
            <person name="Marton D."/>
            <person name="Farkas M."/>
            <person name="Bedics A."/>
            <person name="Toth E."/>
            <person name="Tancsics A."/>
            <person name="Boka K."/>
            <person name="Marati G."/>
            <person name="Kriszt B."/>
            <person name="Cserhati M."/>
        </authorList>
    </citation>
    <scope>NUCLEOTIDE SEQUENCE [LARGE SCALE GENOMIC DNA]</scope>
    <source>
        <strain evidence="3 4">JCM 18446</strain>
    </source>
</reference>
<accession>A0ABV5BZ10</accession>
<evidence type="ECO:0000256" key="2">
    <source>
        <dbReference type="RuleBase" id="RU362080"/>
    </source>
</evidence>
<dbReference type="SUPFAM" id="SSF143120">
    <property type="entry name" value="YefM-like"/>
    <property type="match status" value="1"/>
</dbReference>
<dbReference type="Proteomes" id="UP001580430">
    <property type="component" value="Unassembled WGS sequence"/>
</dbReference>
<keyword evidence="4" id="KW-1185">Reference proteome</keyword>
<dbReference type="NCBIfam" id="TIGR01552">
    <property type="entry name" value="phd_fam"/>
    <property type="match status" value="1"/>
</dbReference>
<evidence type="ECO:0000256" key="1">
    <source>
        <dbReference type="ARBA" id="ARBA00009981"/>
    </source>
</evidence>
<organism evidence="3 4">
    <name type="scientific">Paenibacillus medicaginis</name>
    <dbReference type="NCBI Taxonomy" id="1470560"/>
    <lineage>
        <taxon>Bacteria</taxon>
        <taxon>Bacillati</taxon>
        <taxon>Bacillota</taxon>
        <taxon>Bacilli</taxon>
        <taxon>Bacillales</taxon>
        <taxon>Paenibacillaceae</taxon>
        <taxon>Paenibacillus</taxon>
    </lineage>
</organism>